<dbReference type="Proteomes" id="UP000325315">
    <property type="component" value="Unassembled WGS sequence"/>
</dbReference>
<dbReference type="Pfam" id="PF00078">
    <property type="entry name" value="RVT_1"/>
    <property type="match status" value="1"/>
</dbReference>
<comment type="caution">
    <text evidence="2">The sequence shown here is derived from an EMBL/GenBank/DDBJ whole genome shotgun (WGS) entry which is preliminary data.</text>
</comment>
<feature type="domain" description="Reverse transcriptase" evidence="1">
    <location>
        <begin position="13"/>
        <end position="94"/>
    </location>
</feature>
<evidence type="ECO:0000313" key="3">
    <source>
        <dbReference type="Proteomes" id="UP000325315"/>
    </source>
</evidence>
<accession>A0A5B6WV95</accession>
<dbReference type="PANTHER" id="PTHR46890:SF48">
    <property type="entry name" value="RNA-DIRECTED DNA POLYMERASE"/>
    <property type="match status" value="1"/>
</dbReference>
<keyword evidence="3" id="KW-1185">Reference proteome</keyword>
<dbReference type="OrthoDB" id="410104at2759"/>
<dbReference type="InterPro" id="IPR052343">
    <property type="entry name" value="Retrotransposon-Effector_Assoc"/>
</dbReference>
<dbReference type="GO" id="GO:0003964">
    <property type="term" value="F:RNA-directed DNA polymerase activity"/>
    <property type="evidence" value="ECO:0007669"/>
    <property type="project" value="UniProtKB-KW"/>
</dbReference>
<dbReference type="AlphaFoldDB" id="A0A5B6WV95"/>
<sequence length="100" mass="11606">MPPLKASVNLRNMSQFRPISLYNVLYKIISKMMVNRFQRVVDICIDEAQSAFVLGRFISNNIFIAYEILHSFKKRRVGKMSCFALKLDMSKVYDESSGVF</sequence>
<evidence type="ECO:0000313" key="2">
    <source>
        <dbReference type="EMBL" id="KAA3485256.1"/>
    </source>
</evidence>
<dbReference type="InterPro" id="IPR000477">
    <property type="entry name" value="RT_dom"/>
</dbReference>
<keyword evidence="2" id="KW-0808">Transferase</keyword>
<name>A0A5B6WV95_9ROSI</name>
<dbReference type="PANTHER" id="PTHR46890">
    <property type="entry name" value="NON-LTR RETROLELEMENT REVERSE TRANSCRIPTASE-LIKE PROTEIN-RELATED"/>
    <property type="match status" value="1"/>
</dbReference>
<reference evidence="3" key="1">
    <citation type="journal article" date="2019" name="Plant Biotechnol. J.">
        <title>Genome sequencing of the Australian wild diploid species Gossypium australe highlights disease resistance and delayed gland morphogenesis.</title>
        <authorList>
            <person name="Cai Y."/>
            <person name="Cai X."/>
            <person name="Wang Q."/>
            <person name="Wang P."/>
            <person name="Zhang Y."/>
            <person name="Cai C."/>
            <person name="Xu Y."/>
            <person name="Wang K."/>
            <person name="Zhou Z."/>
            <person name="Wang C."/>
            <person name="Geng S."/>
            <person name="Li B."/>
            <person name="Dong Q."/>
            <person name="Hou Y."/>
            <person name="Wang H."/>
            <person name="Ai P."/>
            <person name="Liu Z."/>
            <person name="Yi F."/>
            <person name="Sun M."/>
            <person name="An G."/>
            <person name="Cheng J."/>
            <person name="Zhang Y."/>
            <person name="Shi Q."/>
            <person name="Xie Y."/>
            <person name="Shi X."/>
            <person name="Chang Y."/>
            <person name="Huang F."/>
            <person name="Chen Y."/>
            <person name="Hong S."/>
            <person name="Mi L."/>
            <person name="Sun Q."/>
            <person name="Zhang L."/>
            <person name="Zhou B."/>
            <person name="Peng R."/>
            <person name="Zhang X."/>
            <person name="Liu F."/>
        </authorList>
    </citation>
    <scope>NUCLEOTIDE SEQUENCE [LARGE SCALE GENOMIC DNA]</scope>
    <source>
        <strain evidence="3">cv. PA1801</strain>
    </source>
</reference>
<proteinExistence type="predicted"/>
<protein>
    <submittedName>
        <fullName evidence="2">Reverse transcriptase</fullName>
    </submittedName>
</protein>
<keyword evidence="2" id="KW-0695">RNA-directed DNA polymerase</keyword>
<organism evidence="2 3">
    <name type="scientific">Gossypium australe</name>
    <dbReference type="NCBI Taxonomy" id="47621"/>
    <lineage>
        <taxon>Eukaryota</taxon>
        <taxon>Viridiplantae</taxon>
        <taxon>Streptophyta</taxon>
        <taxon>Embryophyta</taxon>
        <taxon>Tracheophyta</taxon>
        <taxon>Spermatophyta</taxon>
        <taxon>Magnoliopsida</taxon>
        <taxon>eudicotyledons</taxon>
        <taxon>Gunneridae</taxon>
        <taxon>Pentapetalae</taxon>
        <taxon>rosids</taxon>
        <taxon>malvids</taxon>
        <taxon>Malvales</taxon>
        <taxon>Malvaceae</taxon>
        <taxon>Malvoideae</taxon>
        <taxon>Gossypium</taxon>
    </lineage>
</organism>
<evidence type="ECO:0000259" key="1">
    <source>
        <dbReference type="Pfam" id="PF00078"/>
    </source>
</evidence>
<gene>
    <name evidence="2" type="ORF">EPI10_007264</name>
</gene>
<keyword evidence="2" id="KW-0548">Nucleotidyltransferase</keyword>
<dbReference type="EMBL" id="SMMG02000002">
    <property type="protein sequence ID" value="KAA3485256.1"/>
    <property type="molecule type" value="Genomic_DNA"/>
</dbReference>